<dbReference type="InterPro" id="IPR001680">
    <property type="entry name" value="WD40_rpt"/>
</dbReference>
<feature type="region of interest" description="Disordered" evidence="4">
    <location>
        <begin position="484"/>
        <end position="510"/>
    </location>
</feature>
<dbReference type="InterPro" id="IPR036322">
    <property type="entry name" value="WD40_repeat_dom_sf"/>
</dbReference>
<dbReference type="InterPro" id="IPR011047">
    <property type="entry name" value="Quinoprotein_ADH-like_sf"/>
</dbReference>
<evidence type="ECO:0000256" key="2">
    <source>
        <dbReference type="ARBA" id="ARBA00022737"/>
    </source>
</evidence>
<feature type="compositionally biased region" description="Basic and acidic residues" evidence="4">
    <location>
        <begin position="490"/>
        <end position="510"/>
    </location>
</feature>
<dbReference type="PROSITE" id="PS00678">
    <property type="entry name" value="WD_REPEATS_1"/>
    <property type="match status" value="2"/>
</dbReference>
<dbReference type="PANTHER" id="PTHR45532:SF3">
    <property type="match status" value="1"/>
</dbReference>
<dbReference type="InParanoid" id="D7G865"/>
<evidence type="ECO:0000313" key="5">
    <source>
        <dbReference type="EMBL" id="CBJ27928.1"/>
    </source>
</evidence>
<feature type="repeat" description="WD" evidence="3">
    <location>
        <begin position="658"/>
        <end position="692"/>
    </location>
</feature>
<dbReference type="PROSITE" id="PS50294">
    <property type="entry name" value="WD_REPEATS_REGION"/>
    <property type="match status" value="2"/>
</dbReference>
<dbReference type="PROSITE" id="PS50082">
    <property type="entry name" value="WD_REPEATS_2"/>
    <property type="match status" value="2"/>
</dbReference>
<keyword evidence="1 3" id="KW-0853">WD repeat</keyword>
<evidence type="ECO:0000313" key="6">
    <source>
        <dbReference type="Proteomes" id="UP000002630"/>
    </source>
</evidence>
<proteinExistence type="predicted"/>
<dbReference type="STRING" id="2880.D7G865"/>
<evidence type="ECO:0008006" key="7">
    <source>
        <dbReference type="Google" id="ProtNLM"/>
    </source>
</evidence>
<dbReference type="InterPro" id="IPR019775">
    <property type="entry name" value="WD40_repeat_CS"/>
</dbReference>
<dbReference type="Proteomes" id="UP000002630">
    <property type="component" value="Linkage Group LG26"/>
</dbReference>
<dbReference type="AlphaFoldDB" id="D7G865"/>
<reference evidence="5 6" key="1">
    <citation type="journal article" date="2010" name="Nature">
        <title>The Ectocarpus genome and the independent evolution of multicellularity in brown algae.</title>
        <authorList>
            <person name="Cock J.M."/>
            <person name="Sterck L."/>
            <person name="Rouze P."/>
            <person name="Scornet D."/>
            <person name="Allen A.E."/>
            <person name="Amoutzias G."/>
            <person name="Anthouard V."/>
            <person name="Artiguenave F."/>
            <person name="Aury J.M."/>
            <person name="Badger J.H."/>
            <person name="Beszteri B."/>
            <person name="Billiau K."/>
            <person name="Bonnet E."/>
            <person name="Bothwell J.H."/>
            <person name="Bowler C."/>
            <person name="Boyen C."/>
            <person name="Brownlee C."/>
            <person name="Carrano C.J."/>
            <person name="Charrier B."/>
            <person name="Cho G.Y."/>
            <person name="Coelho S.M."/>
            <person name="Collen J."/>
            <person name="Corre E."/>
            <person name="Da Silva C."/>
            <person name="Delage L."/>
            <person name="Delaroque N."/>
            <person name="Dittami S.M."/>
            <person name="Doulbeau S."/>
            <person name="Elias M."/>
            <person name="Farnham G."/>
            <person name="Gachon C.M."/>
            <person name="Gschloessl B."/>
            <person name="Heesch S."/>
            <person name="Jabbari K."/>
            <person name="Jubin C."/>
            <person name="Kawai H."/>
            <person name="Kimura K."/>
            <person name="Kloareg B."/>
            <person name="Kupper F.C."/>
            <person name="Lang D."/>
            <person name="Le Bail A."/>
            <person name="Leblanc C."/>
            <person name="Lerouge P."/>
            <person name="Lohr M."/>
            <person name="Lopez P.J."/>
            <person name="Martens C."/>
            <person name="Maumus F."/>
            <person name="Michel G."/>
            <person name="Miranda-Saavedra D."/>
            <person name="Morales J."/>
            <person name="Moreau H."/>
            <person name="Motomura T."/>
            <person name="Nagasato C."/>
            <person name="Napoli C.A."/>
            <person name="Nelson D.R."/>
            <person name="Nyvall-Collen P."/>
            <person name="Peters A.F."/>
            <person name="Pommier C."/>
            <person name="Potin P."/>
            <person name="Poulain J."/>
            <person name="Quesneville H."/>
            <person name="Read B."/>
            <person name="Rensing S.A."/>
            <person name="Ritter A."/>
            <person name="Rousvoal S."/>
            <person name="Samanta M."/>
            <person name="Samson G."/>
            <person name="Schroeder D.C."/>
            <person name="Segurens B."/>
            <person name="Strittmatter M."/>
            <person name="Tonon T."/>
            <person name="Tregear J.W."/>
            <person name="Valentin K."/>
            <person name="von Dassow P."/>
            <person name="Yamagishi T."/>
            <person name="Van de Peer Y."/>
            <person name="Wincker P."/>
        </authorList>
    </citation>
    <scope>NUCLEOTIDE SEQUENCE [LARGE SCALE GENOMIC DNA]</scope>
    <source>
        <strain evidence="6">Ec32 / CCAP1310/4</strain>
    </source>
</reference>
<dbReference type="Gene3D" id="2.130.10.10">
    <property type="entry name" value="YVTN repeat-like/Quinoprotein amine dehydrogenase"/>
    <property type="match status" value="3"/>
</dbReference>
<evidence type="ECO:0000256" key="1">
    <source>
        <dbReference type="ARBA" id="ARBA00022574"/>
    </source>
</evidence>
<dbReference type="PANTHER" id="PTHR45532">
    <property type="entry name" value="WD REPEAT-CONTAINING PROTEIN 97"/>
    <property type="match status" value="1"/>
</dbReference>
<dbReference type="EMBL" id="FN649751">
    <property type="protein sequence ID" value="CBJ27928.1"/>
    <property type="molecule type" value="Genomic_DNA"/>
</dbReference>
<evidence type="ECO:0000256" key="4">
    <source>
        <dbReference type="SAM" id="MobiDB-lite"/>
    </source>
</evidence>
<evidence type="ECO:0000256" key="3">
    <source>
        <dbReference type="PROSITE-ProRule" id="PRU00221"/>
    </source>
</evidence>
<gene>
    <name evidence="5" type="ORF">Esi_0087_0049</name>
</gene>
<keyword evidence="2" id="KW-0677">Repeat</keyword>
<accession>D7G865</accession>
<dbReference type="Pfam" id="PF00400">
    <property type="entry name" value="WD40"/>
    <property type="match status" value="3"/>
</dbReference>
<dbReference type="SMART" id="SM00320">
    <property type="entry name" value="WD40"/>
    <property type="match status" value="6"/>
</dbReference>
<keyword evidence="6" id="KW-1185">Reference proteome</keyword>
<name>D7G865_ECTSI</name>
<organism evidence="5 6">
    <name type="scientific">Ectocarpus siliculosus</name>
    <name type="common">Brown alga</name>
    <name type="synonym">Conferva siliculosa</name>
    <dbReference type="NCBI Taxonomy" id="2880"/>
    <lineage>
        <taxon>Eukaryota</taxon>
        <taxon>Sar</taxon>
        <taxon>Stramenopiles</taxon>
        <taxon>Ochrophyta</taxon>
        <taxon>PX clade</taxon>
        <taxon>Phaeophyceae</taxon>
        <taxon>Ectocarpales</taxon>
        <taxon>Ectocarpaceae</taxon>
        <taxon>Ectocarpus</taxon>
    </lineage>
</organism>
<protein>
    <recommendedName>
        <fullName evidence="7">Guanine nucleotide-binding protein subunit beta-like protein</fullName>
    </recommendedName>
</protein>
<dbReference type="OrthoDB" id="6262491at2759"/>
<dbReference type="SUPFAM" id="SSF50998">
    <property type="entry name" value="Quinoprotein alcohol dehydrogenase-like"/>
    <property type="match status" value="1"/>
</dbReference>
<dbReference type="EMBL" id="FN649107">
    <property type="protein sequence ID" value="CBJ27928.1"/>
    <property type="molecule type" value="Genomic_DNA"/>
</dbReference>
<feature type="repeat" description="WD" evidence="3">
    <location>
        <begin position="240"/>
        <end position="282"/>
    </location>
</feature>
<sequence>MRIVSTDGRSIDSWLELGNGDSVKTARVEHNVINAIAYIPPLNVVVAASGDSLVVFDGRTMRCLATLSTSKKVLLQLQYNLARDEIISGGSDGCFVWRLTAAPFKPYAQEVVPYELTLLHGFKGCSHWAGRMFFDERSQVIITIDGMKVQKYDAGAATTNLYIIKRAHESPVTVVLWVGESENIVTGCMGGLLKIWACQHTDANGVKRSRRGRWRQHKRLRCARSHRKGCGRSPALVKSFEGHSGGITGLVRHCLNSSYIVSSGADGTLRVWDVDRLAAVTAVSRESDVGLVLVQMKQGLWGLMSESLLLPTGTQPATNTKTSVSSTATTCVSQAGLIPPGTDESQHSFERTEGKISNLEFGDGDAIALDEGNTTSSLFHSWPSLSCVVERYSHHVLSRRRRRVICLAGSGVLDTYAYDPERGEARKISSRDVDLHANGATATSMCLLPGTPDYVVASLERLLPSQTSMDAPLSDRPICGGAIGEGGNDDNYRDRPCGRTGRRKQESQVAREKVDQVVAIGTSHGGVVLVETVANGTTLDFLEGVFASKVVHMAFSYASSDGAILPSESDLGNELSTTCAQDGRLICVGHDTNGAVALKGLAVSSLTEQFSLRLIEAPTCVRVASERPVLAVGYADGTVNAINFGQDRVTEVESGQLIGTHTAEISTIAFSTRYHCMATGSADGLIMVWDLNGQQLHGIHLQHSGNILSFERDESRGQEDGGRGFSRRQ</sequence>
<dbReference type="SUPFAM" id="SSF50978">
    <property type="entry name" value="WD40 repeat-like"/>
    <property type="match status" value="1"/>
</dbReference>
<dbReference type="InterPro" id="IPR015943">
    <property type="entry name" value="WD40/YVTN_repeat-like_dom_sf"/>
</dbReference>